<sequence>MAIRCLISSWIITMYSCSLLQRVEASSVIMSQPPTRANNIHSTHLYRGVAPGRSINTLTSNEIREVPARPRVREADT</sequence>
<dbReference type="PROSITE" id="PS51257">
    <property type="entry name" value="PROKAR_LIPOPROTEIN"/>
    <property type="match status" value="1"/>
</dbReference>
<reference evidence="2" key="1">
    <citation type="submission" date="2018-01" db="EMBL/GenBank/DDBJ databases">
        <title>An insight into the sialome of Amazonian anophelines.</title>
        <authorList>
            <person name="Ribeiro J.M."/>
            <person name="Scarpassa V."/>
            <person name="Calvo E."/>
        </authorList>
    </citation>
    <scope>NUCLEOTIDE SEQUENCE</scope>
    <source>
        <tissue evidence="2">Salivary glands</tissue>
    </source>
</reference>
<evidence type="ECO:0000256" key="1">
    <source>
        <dbReference type="SAM" id="SignalP"/>
    </source>
</evidence>
<proteinExistence type="predicted"/>
<keyword evidence="1" id="KW-0732">Signal</keyword>
<feature type="chain" id="PRO_5014688735" evidence="1">
    <location>
        <begin position="26"/>
        <end position="77"/>
    </location>
</feature>
<evidence type="ECO:0000313" key="2">
    <source>
        <dbReference type="EMBL" id="MBW33269.1"/>
    </source>
</evidence>
<organism evidence="2">
    <name type="scientific">Anopheles braziliensis</name>
    <dbReference type="NCBI Taxonomy" id="58242"/>
    <lineage>
        <taxon>Eukaryota</taxon>
        <taxon>Metazoa</taxon>
        <taxon>Ecdysozoa</taxon>
        <taxon>Arthropoda</taxon>
        <taxon>Hexapoda</taxon>
        <taxon>Insecta</taxon>
        <taxon>Pterygota</taxon>
        <taxon>Neoptera</taxon>
        <taxon>Endopterygota</taxon>
        <taxon>Diptera</taxon>
        <taxon>Nematocera</taxon>
        <taxon>Culicoidea</taxon>
        <taxon>Culicidae</taxon>
        <taxon>Anophelinae</taxon>
        <taxon>Anopheles</taxon>
    </lineage>
</organism>
<dbReference type="AlphaFoldDB" id="A0A2M3ZXN1"/>
<dbReference type="EMBL" id="GGFM01012518">
    <property type="protein sequence ID" value="MBW33269.1"/>
    <property type="molecule type" value="Transcribed_RNA"/>
</dbReference>
<accession>A0A2M3ZXN1</accession>
<feature type="signal peptide" evidence="1">
    <location>
        <begin position="1"/>
        <end position="25"/>
    </location>
</feature>
<protein>
    <submittedName>
        <fullName evidence="2">Putative secreted peptide</fullName>
    </submittedName>
</protein>
<name>A0A2M3ZXN1_9DIPT</name>